<evidence type="ECO:0000256" key="3">
    <source>
        <dbReference type="ARBA" id="ARBA00023125"/>
    </source>
</evidence>
<keyword evidence="4" id="KW-0804">Transcription</keyword>
<keyword evidence="3" id="KW-0238">DNA-binding</keyword>
<dbReference type="GO" id="GO:0005634">
    <property type="term" value="C:nucleus"/>
    <property type="evidence" value="ECO:0007669"/>
    <property type="project" value="UniProtKB-SubCell"/>
</dbReference>
<evidence type="ECO:0000256" key="2">
    <source>
        <dbReference type="ARBA" id="ARBA00023015"/>
    </source>
</evidence>
<keyword evidence="2" id="KW-0805">Transcription regulation</keyword>
<dbReference type="InterPro" id="IPR036388">
    <property type="entry name" value="WH-like_DNA-bd_sf"/>
</dbReference>
<comment type="similarity">
    <text evidence="6">Belongs to the HSF family.</text>
</comment>
<dbReference type="PANTHER" id="PTHR10015:SF206">
    <property type="entry name" value="HSF-TYPE DNA-BINDING DOMAIN-CONTAINING PROTEIN"/>
    <property type="match status" value="1"/>
</dbReference>
<organism evidence="9 10">
    <name type="scientific">Peronospora effusa</name>
    <dbReference type="NCBI Taxonomy" id="542832"/>
    <lineage>
        <taxon>Eukaryota</taxon>
        <taxon>Sar</taxon>
        <taxon>Stramenopiles</taxon>
        <taxon>Oomycota</taxon>
        <taxon>Peronosporomycetes</taxon>
        <taxon>Peronosporales</taxon>
        <taxon>Peronosporaceae</taxon>
        <taxon>Peronospora</taxon>
    </lineage>
</organism>
<dbReference type="GO" id="GO:0043565">
    <property type="term" value="F:sequence-specific DNA binding"/>
    <property type="evidence" value="ECO:0007669"/>
    <property type="project" value="InterPro"/>
</dbReference>
<accession>A0A3M6VRF7</accession>
<sequence length="551" mass="61656">MTLGVKSEKDGASYDDTDALRICVEVTSGLDHNSFETNDSHDFVSSERSGKRPRREEAALFLEKTYELLSRCPPELASWTTNGDSFVVKQPVAFAERVIPTYFKHRNFSSFVRQLNLYGFRKVRSASPVLESGAEPEGMEDSSPRGWWEFRHERFVRGRRDLLGEIRRRSATDAKVSAPPGTPVDRVEFDELRAEVGGLREEILKMQRTNLQLTGLLQTVLQRCSGAENEGGTSRNRFEFAQTTGYADSPPVAQGRPKSLPSIAVPSPTASTIVTAPQLALLQLRQGHQAIGTPRDIKTPRTPASRSFHLRPVHSLMANVRPSIRSSPSPSPRSNHNYETTPSYSQQQQEQLNRNQRRWYEATPRSQPSPTTVRSPLKRLRVDSATSITDPQVGLDTHSTGDVAVRELSRIATEIRTDLLACIIARVTGFLRVYRDQSGPTSEADADAVEEAVGSDIRLNLALLKVSTSADPMLLDVKTTCMYRVEILKFISRELPRAVQDAIYSRLLAPEKLKLHTAKDRSLVALFVQKAQKALERQMHTETAAVRRARR</sequence>
<dbReference type="Gene3D" id="1.10.10.10">
    <property type="entry name" value="Winged helix-like DNA-binding domain superfamily/Winged helix DNA-binding domain"/>
    <property type="match status" value="1"/>
</dbReference>
<dbReference type="SMART" id="SM00415">
    <property type="entry name" value="HSF"/>
    <property type="match status" value="1"/>
</dbReference>
<comment type="subcellular location">
    <subcellularLocation>
        <location evidence="1">Nucleus</location>
    </subcellularLocation>
</comment>
<evidence type="ECO:0000256" key="6">
    <source>
        <dbReference type="RuleBase" id="RU004020"/>
    </source>
</evidence>
<dbReference type="FunFam" id="1.10.10.10:FF:000027">
    <property type="entry name" value="Heat shock transcription factor 1"/>
    <property type="match status" value="1"/>
</dbReference>
<keyword evidence="10" id="KW-1185">Reference proteome</keyword>
<dbReference type="PRINTS" id="PR00056">
    <property type="entry name" value="HSFDOMAIN"/>
</dbReference>
<evidence type="ECO:0000313" key="10">
    <source>
        <dbReference type="Proteomes" id="UP000282087"/>
    </source>
</evidence>
<protein>
    <recommendedName>
        <fullName evidence="8">HSF-type DNA-binding domain-containing protein</fullName>
    </recommendedName>
</protein>
<dbReference type="EMBL" id="QLLG01000048">
    <property type="protein sequence ID" value="RMX68892.1"/>
    <property type="molecule type" value="Genomic_DNA"/>
</dbReference>
<dbReference type="STRING" id="542832.A0A3M6VRF7"/>
<name>A0A3M6VRF7_9STRA</name>
<comment type="caution">
    <text evidence="9">The sequence shown here is derived from an EMBL/GenBank/DDBJ whole genome shotgun (WGS) entry which is preliminary data.</text>
</comment>
<dbReference type="Proteomes" id="UP000282087">
    <property type="component" value="Unassembled WGS sequence"/>
</dbReference>
<dbReference type="Pfam" id="PF00447">
    <property type="entry name" value="HSF_DNA-bind"/>
    <property type="match status" value="1"/>
</dbReference>
<dbReference type="VEuPathDB" id="FungiDB:DD237_005017"/>
<gene>
    <name evidence="9" type="ORF">DD238_003823</name>
</gene>
<feature type="compositionally biased region" description="Polar residues" evidence="7">
    <location>
        <begin position="364"/>
        <end position="374"/>
    </location>
</feature>
<evidence type="ECO:0000313" key="9">
    <source>
        <dbReference type="EMBL" id="RMX68892.1"/>
    </source>
</evidence>
<dbReference type="SUPFAM" id="SSF46785">
    <property type="entry name" value="Winged helix' DNA-binding domain"/>
    <property type="match status" value="1"/>
</dbReference>
<keyword evidence="5" id="KW-0539">Nucleus</keyword>
<evidence type="ECO:0000256" key="7">
    <source>
        <dbReference type="SAM" id="MobiDB-lite"/>
    </source>
</evidence>
<reference evidence="9 10" key="1">
    <citation type="submission" date="2018-06" db="EMBL/GenBank/DDBJ databases">
        <title>Comparative genomics of downy mildews reveals potential adaptations to biotrophy.</title>
        <authorList>
            <person name="Fletcher K."/>
            <person name="Klosterman S.J."/>
            <person name="Derevnina L."/>
            <person name="Martin F."/>
            <person name="Koike S."/>
            <person name="Reyes Chin-Wo S."/>
            <person name="Mou B."/>
            <person name="Michelmore R."/>
        </authorList>
    </citation>
    <scope>NUCLEOTIDE SEQUENCE [LARGE SCALE GENOMIC DNA]</scope>
    <source>
        <strain evidence="9 10">R14</strain>
    </source>
</reference>
<dbReference type="PANTHER" id="PTHR10015">
    <property type="entry name" value="HEAT SHOCK TRANSCRIPTION FACTOR"/>
    <property type="match status" value="1"/>
</dbReference>
<feature type="region of interest" description="Disordered" evidence="7">
    <location>
        <begin position="245"/>
        <end position="264"/>
    </location>
</feature>
<evidence type="ECO:0000256" key="5">
    <source>
        <dbReference type="ARBA" id="ARBA00023242"/>
    </source>
</evidence>
<feature type="compositionally biased region" description="Low complexity" evidence="7">
    <location>
        <begin position="321"/>
        <end position="334"/>
    </location>
</feature>
<dbReference type="GO" id="GO:0003700">
    <property type="term" value="F:DNA-binding transcription factor activity"/>
    <property type="evidence" value="ECO:0007669"/>
    <property type="project" value="InterPro"/>
</dbReference>
<dbReference type="OrthoDB" id="60033at2759"/>
<evidence type="ECO:0000259" key="8">
    <source>
        <dbReference type="SMART" id="SM00415"/>
    </source>
</evidence>
<feature type="region of interest" description="Disordered" evidence="7">
    <location>
        <begin position="290"/>
        <end position="380"/>
    </location>
</feature>
<evidence type="ECO:0000256" key="4">
    <source>
        <dbReference type="ARBA" id="ARBA00023163"/>
    </source>
</evidence>
<feature type="domain" description="HSF-type DNA-binding" evidence="8">
    <location>
        <begin position="57"/>
        <end position="169"/>
    </location>
</feature>
<dbReference type="AlphaFoldDB" id="A0A3M6VRF7"/>
<proteinExistence type="inferred from homology"/>
<dbReference type="InterPro" id="IPR000232">
    <property type="entry name" value="HSF_DNA-bd"/>
</dbReference>
<evidence type="ECO:0000256" key="1">
    <source>
        <dbReference type="ARBA" id="ARBA00004123"/>
    </source>
</evidence>
<feature type="compositionally biased region" description="Polar residues" evidence="7">
    <location>
        <begin position="335"/>
        <end position="345"/>
    </location>
</feature>
<dbReference type="InterPro" id="IPR036390">
    <property type="entry name" value="WH_DNA-bd_sf"/>
</dbReference>